<dbReference type="InterPro" id="IPR033942">
    <property type="entry name" value="IMPase"/>
</dbReference>
<dbReference type="FunCoup" id="A0A423PEU8">
    <property type="interactions" value="507"/>
</dbReference>
<evidence type="ECO:0000256" key="1">
    <source>
        <dbReference type="ARBA" id="ARBA00001033"/>
    </source>
</evidence>
<dbReference type="EMBL" id="AYKG01000068">
    <property type="protein sequence ID" value="ROO24090.1"/>
    <property type="molecule type" value="Genomic_DNA"/>
</dbReference>
<dbReference type="GO" id="GO:0007165">
    <property type="term" value="P:signal transduction"/>
    <property type="evidence" value="ECO:0007669"/>
    <property type="project" value="TreeGrafter"/>
</dbReference>
<feature type="binding site" evidence="8">
    <location>
        <position position="84"/>
    </location>
    <ligand>
        <name>Mg(2+)</name>
        <dbReference type="ChEBI" id="CHEBI:18420"/>
        <label>1</label>
        <note>catalytic</note>
    </ligand>
</feature>
<dbReference type="InterPro" id="IPR020583">
    <property type="entry name" value="Inositol_monoP_metal-BS"/>
</dbReference>
<evidence type="ECO:0000256" key="6">
    <source>
        <dbReference type="ARBA" id="ARBA00022814"/>
    </source>
</evidence>
<evidence type="ECO:0000256" key="8">
    <source>
        <dbReference type="PIRSR" id="PIRSR600760-2"/>
    </source>
</evidence>
<dbReference type="AlphaFoldDB" id="A0A423PEU8"/>
<organism evidence="10 11">
    <name type="scientific">Salinisphaera japonica YTM-1</name>
    <dbReference type="NCBI Taxonomy" id="1209778"/>
    <lineage>
        <taxon>Bacteria</taxon>
        <taxon>Pseudomonadati</taxon>
        <taxon>Pseudomonadota</taxon>
        <taxon>Gammaproteobacteria</taxon>
        <taxon>Salinisphaerales</taxon>
        <taxon>Salinisphaeraceae</taxon>
        <taxon>Salinisphaera</taxon>
    </lineage>
</organism>
<comment type="catalytic activity">
    <reaction evidence="1 9">
        <text>a myo-inositol phosphate + H2O = myo-inositol + phosphate</text>
        <dbReference type="Rhea" id="RHEA:24056"/>
        <dbReference type="ChEBI" id="CHEBI:15377"/>
        <dbReference type="ChEBI" id="CHEBI:17268"/>
        <dbReference type="ChEBI" id="CHEBI:43474"/>
        <dbReference type="ChEBI" id="CHEBI:84139"/>
        <dbReference type="EC" id="3.1.3.25"/>
    </reaction>
</comment>
<evidence type="ECO:0000256" key="4">
    <source>
        <dbReference type="ARBA" id="ARBA00022723"/>
    </source>
</evidence>
<dbReference type="GO" id="GO:0006020">
    <property type="term" value="P:inositol metabolic process"/>
    <property type="evidence" value="ECO:0007669"/>
    <property type="project" value="TreeGrafter"/>
</dbReference>
<dbReference type="GO" id="GO:0008934">
    <property type="term" value="F:inositol monophosphate 1-phosphatase activity"/>
    <property type="evidence" value="ECO:0007669"/>
    <property type="project" value="InterPro"/>
</dbReference>
<evidence type="ECO:0000256" key="2">
    <source>
        <dbReference type="ARBA" id="ARBA00001946"/>
    </source>
</evidence>
<protein>
    <recommendedName>
        <fullName evidence="9">Inositol-1-monophosphatase</fullName>
        <ecNumber evidence="9">3.1.3.25</ecNumber>
    </recommendedName>
</protein>
<dbReference type="PANTHER" id="PTHR20854">
    <property type="entry name" value="INOSITOL MONOPHOSPHATASE"/>
    <property type="match status" value="1"/>
</dbReference>
<keyword evidence="11" id="KW-1185">Reference proteome</keyword>
<dbReference type="RefSeq" id="WP_123659342.1">
    <property type="nucleotide sequence ID" value="NZ_AYKG01000068.1"/>
</dbReference>
<evidence type="ECO:0000256" key="7">
    <source>
        <dbReference type="ARBA" id="ARBA00022842"/>
    </source>
</evidence>
<keyword evidence="6" id="KW-0889">Transcription antitermination</keyword>
<dbReference type="InterPro" id="IPR022337">
    <property type="entry name" value="Inositol_monophosphatase_SuhB"/>
</dbReference>
<dbReference type="OrthoDB" id="9785695at2"/>
<dbReference type="PRINTS" id="PR00377">
    <property type="entry name" value="IMPHPHTASES"/>
</dbReference>
<feature type="binding site" evidence="8">
    <location>
        <position position="85"/>
    </location>
    <ligand>
        <name>Mg(2+)</name>
        <dbReference type="ChEBI" id="CHEBI:18420"/>
        <label>1</label>
        <note>catalytic</note>
    </ligand>
</feature>
<dbReference type="Gene3D" id="3.30.540.10">
    <property type="entry name" value="Fructose-1,6-Bisphosphatase, subunit A, domain 1"/>
    <property type="match status" value="1"/>
</dbReference>
<gene>
    <name evidence="10" type="ORF">SAJA_14510</name>
</gene>
<keyword evidence="7 8" id="KW-0460">Magnesium</keyword>
<dbReference type="InParanoid" id="A0A423PEU8"/>
<keyword evidence="5 9" id="KW-0378">Hydrolase</keyword>
<comment type="caution">
    <text evidence="10">The sequence shown here is derived from an EMBL/GenBank/DDBJ whole genome shotgun (WGS) entry which is preliminary data.</text>
</comment>
<dbReference type="Pfam" id="PF00459">
    <property type="entry name" value="Inositol_P"/>
    <property type="match status" value="1"/>
</dbReference>
<feature type="binding site" evidence="8">
    <location>
        <position position="82"/>
    </location>
    <ligand>
        <name>Mg(2+)</name>
        <dbReference type="ChEBI" id="CHEBI:18420"/>
        <label>1</label>
        <note>catalytic</note>
    </ligand>
</feature>
<feature type="binding site" evidence="8">
    <location>
        <position position="67"/>
    </location>
    <ligand>
        <name>Mg(2+)</name>
        <dbReference type="ChEBI" id="CHEBI:18420"/>
        <label>1</label>
        <note>catalytic</note>
    </ligand>
</feature>
<dbReference type="PANTHER" id="PTHR20854:SF4">
    <property type="entry name" value="INOSITOL-1-MONOPHOSPHATASE-RELATED"/>
    <property type="match status" value="1"/>
</dbReference>
<dbReference type="PRINTS" id="PR01959">
    <property type="entry name" value="SBIMPHPHTASE"/>
</dbReference>
<feature type="binding site" evidence="8">
    <location>
        <position position="210"/>
    </location>
    <ligand>
        <name>Mg(2+)</name>
        <dbReference type="ChEBI" id="CHEBI:18420"/>
        <label>1</label>
        <note>catalytic</note>
    </ligand>
</feature>
<dbReference type="InterPro" id="IPR000760">
    <property type="entry name" value="Inositol_monophosphatase-like"/>
</dbReference>
<dbReference type="PROSITE" id="PS00630">
    <property type="entry name" value="IMP_2"/>
    <property type="match status" value="1"/>
</dbReference>
<comment type="similarity">
    <text evidence="3 9">Belongs to the inositol monophosphatase superfamily.</text>
</comment>
<proteinExistence type="inferred from homology"/>
<keyword evidence="4 8" id="KW-0479">Metal-binding</keyword>
<dbReference type="SUPFAM" id="SSF56655">
    <property type="entry name" value="Carbohydrate phosphatase"/>
    <property type="match status" value="1"/>
</dbReference>
<keyword evidence="6" id="KW-0805">Transcription regulation</keyword>
<dbReference type="InterPro" id="IPR020550">
    <property type="entry name" value="Inositol_monophosphatase_CS"/>
</dbReference>
<accession>A0A423PEU8</accession>
<name>A0A423PEU8_9GAMM</name>
<evidence type="ECO:0000256" key="3">
    <source>
        <dbReference type="ARBA" id="ARBA00009759"/>
    </source>
</evidence>
<dbReference type="EC" id="3.1.3.25" evidence="9"/>
<dbReference type="Proteomes" id="UP000285310">
    <property type="component" value="Unassembled WGS sequence"/>
</dbReference>
<evidence type="ECO:0000313" key="11">
    <source>
        <dbReference type="Proteomes" id="UP000285310"/>
    </source>
</evidence>
<dbReference type="Gene3D" id="3.40.190.80">
    <property type="match status" value="1"/>
</dbReference>
<evidence type="ECO:0000313" key="10">
    <source>
        <dbReference type="EMBL" id="ROO24090.1"/>
    </source>
</evidence>
<dbReference type="GO" id="GO:0031564">
    <property type="term" value="P:transcription antitermination"/>
    <property type="evidence" value="ECO:0007669"/>
    <property type="project" value="UniProtKB-KW"/>
</dbReference>
<keyword evidence="6" id="KW-0804">Transcription</keyword>
<evidence type="ECO:0000256" key="9">
    <source>
        <dbReference type="RuleBase" id="RU364068"/>
    </source>
</evidence>
<dbReference type="FunFam" id="3.30.540.10:FF:000003">
    <property type="entry name" value="Inositol-1-monophosphatase"/>
    <property type="match status" value="1"/>
</dbReference>
<comment type="cofactor">
    <cofactor evidence="2 8 9">
        <name>Mg(2+)</name>
        <dbReference type="ChEBI" id="CHEBI:18420"/>
    </cofactor>
</comment>
<dbReference type="PROSITE" id="PS00629">
    <property type="entry name" value="IMP_1"/>
    <property type="match status" value="1"/>
</dbReference>
<evidence type="ECO:0000256" key="5">
    <source>
        <dbReference type="ARBA" id="ARBA00022801"/>
    </source>
</evidence>
<reference evidence="10 11" key="1">
    <citation type="submission" date="2013-10" db="EMBL/GenBank/DDBJ databases">
        <title>Salinisphaera japonica YTM-1 Genome Sequencing.</title>
        <authorList>
            <person name="Lai Q."/>
            <person name="Li C."/>
            <person name="Shao Z."/>
        </authorList>
    </citation>
    <scope>NUCLEOTIDE SEQUENCE [LARGE SCALE GENOMIC DNA]</scope>
    <source>
        <strain evidence="10 11">YTM-1</strain>
    </source>
</reference>
<dbReference type="GO" id="GO:0046854">
    <property type="term" value="P:phosphatidylinositol phosphate biosynthetic process"/>
    <property type="evidence" value="ECO:0007669"/>
    <property type="project" value="InterPro"/>
</dbReference>
<sequence length="263" mass="28469">MQPLTNIAVTAARRAGDVILSYYRRGETGEIARKGDNDFVTEADHKAEAVIMDVIERNYPDHAFLAEESGTIGESDTVWIIDPIDGTTNFIRGIPHFCVSIACQVKGVVEHAVIYDPVKDELFTADRGAGATLDGRRLRVSKTTRLRDATLSSGFAYRRREDIARHMPLYNRLVSASGAMRGMGSAALDLAYVASGRLDGFWEFGLGPWDMAAGALMVRAAGGIASDARDNDINPLETGNIVAANPKIYPQLLDKIAKTPNGG</sequence>
<dbReference type="CDD" id="cd01639">
    <property type="entry name" value="IMPase"/>
    <property type="match status" value="1"/>
</dbReference>
<dbReference type="GO" id="GO:0046872">
    <property type="term" value="F:metal ion binding"/>
    <property type="evidence" value="ECO:0007669"/>
    <property type="project" value="UniProtKB-KW"/>
</dbReference>